<dbReference type="PANTHER" id="PTHR30136">
    <property type="entry name" value="HELIX-TURN-HELIX TRANSCRIPTIONAL REGULATOR, ICLR FAMILY"/>
    <property type="match status" value="1"/>
</dbReference>
<dbReference type="InterPro" id="IPR005471">
    <property type="entry name" value="Tscrpt_reg_IclR_N"/>
</dbReference>
<keyword evidence="2" id="KW-0238">DNA-binding</keyword>
<dbReference type="InterPro" id="IPR029016">
    <property type="entry name" value="GAF-like_dom_sf"/>
</dbReference>
<dbReference type="InterPro" id="IPR050707">
    <property type="entry name" value="HTH_MetabolicPath_Reg"/>
</dbReference>
<name>A0ABU3WU58_9NOCA</name>
<comment type="caution">
    <text evidence="6">The sequence shown here is derived from an EMBL/GenBank/DDBJ whole genome shotgun (WGS) entry which is preliminary data.</text>
</comment>
<reference evidence="6 7" key="1">
    <citation type="submission" date="2019-10" db="EMBL/GenBank/DDBJ databases">
        <title>Draft Genome Assembly of Rhodococcus zopfii DSM44189.</title>
        <authorList>
            <person name="Sutton J.M."/>
            <person name="Akob D.M."/>
            <person name="Bushman T.J."/>
        </authorList>
    </citation>
    <scope>NUCLEOTIDE SEQUENCE [LARGE SCALE GENOMIC DNA]</scope>
    <source>
        <strain evidence="6 7">DSM 44189</strain>
    </source>
</reference>
<dbReference type="PROSITE" id="PS51078">
    <property type="entry name" value="ICLR_ED"/>
    <property type="match status" value="1"/>
</dbReference>
<evidence type="ECO:0000256" key="2">
    <source>
        <dbReference type="ARBA" id="ARBA00023125"/>
    </source>
</evidence>
<dbReference type="Pfam" id="PF09339">
    <property type="entry name" value="HTH_IclR"/>
    <property type="match status" value="1"/>
</dbReference>
<keyword evidence="1" id="KW-0805">Transcription regulation</keyword>
<dbReference type="Gene3D" id="3.30.450.40">
    <property type="match status" value="1"/>
</dbReference>
<feature type="domain" description="IclR-ED" evidence="5">
    <location>
        <begin position="70"/>
        <end position="248"/>
    </location>
</feature>
<dbReference type="SUPFAM" id="SSF55781">
    <property type="entry name" value="GAF domain-like"/>
    <property type="match status" value="1"/>
</dbReference>
<organism evidence="6 7">
    <name type="scientific">Rhodococcus zopfii</name>
    <dbReference type="NCBI Taxonomy" id="43772"/>
    <lineage>
        <taxon>Bacteria</taxon>
        <taxon>Bacillati</taxon>
        <taxon>Actinomycetota</taxon>
        <taxon>Actinomycetes</taxon>
        <taxon>Mycobacteriales</taxon>
        <taxon>Nocardiaceae</taxon>
        <taxon>Rhodococcus</taxon>
    </lineage>
</organism>
<evidence type="ECO:0000256" key="1">
    <source>
        <dbReference type="ARBA" id="ARBA00023015"/>
    </source>
</evidence>
<dbReference type="Pfam" id="PF01614">
    <property type="entry name" value="IclR_C"/>
    <property type="match status" value="1"/>
</dbReference>
<dbReference type="EMBL" id="WBMO01000005">
    <property type="protein sequence ID" value="MDV2477539.1"/>
    <property type="molecule type" value="Genomic_DNA"/>
</dbReference>
<dbReference type="InterPro" id="IPR036388">
    <property type="entry name" value="WH-like_DNA-bd_sf"/>
</dbReference>
<keyword evidence="3" id="KW-0804">Transcription</keyword>
<accession>A0ABU3WU58</accession>
<dbReference type="RefSeq" id="WP_072813461.1">
    <property type="nucleotide sequence ID" value="NZ_JAHWLX010000203.1"/>
</dbReference>
<dbReference type="InterPro" id="IPR014757">
    <property type="entry name" value="Tscrpt_reg_IclR_C"/>
</dbReference>
<dbReference type="PROSITE" id="PS51077">
    <property type="entry name" value="HTH_ICLR"/>
    <property type="match status" value="1"/>
</dbReference>
<evidence type="ECO:0000313" key="6">
    <source>
        <dbReference type="EMBL" id="MDV2477539.1"/>
    </source>
</evidence>
<dbReference type="Gene3D" id="1.10.10.10">
    <property type="entry name" value="Winged helix-like DNA-binding domain superfamily/Winged helix DNA-binding domain"/>
    <property type="match status" value="1"/>
</dbReference>
<evidence type="ECO:0000313" key="7">
    <source>
        <dbReference type="Proteomes" id="UP001275440"/>
    </source>
</evidence>
<feature type="domain" description="HTH iclR-type" evidence="4">
    <location>
        <begin position="8"/>
        <end position="69"/>
    </location>
</feature>
<dbReference type="InterPro" id="IPR036390">
    <property type="entry name" value="WH_DNA-bd_sf"/>
</dbReference>
<evidence type="ECO:0000259" key="4">
    <source>
        <dbReference type="PROSITE" id="PS51077"/>
    </source>
</evidence>
<dbReference type="PANTHER" id="PTHR30136:SF24">
    <property type="entry name" value="HTH-TYPE TRANSCRIPTIONAL REPRESSOR ALLR"/>
    <property type="match status" value="1"/>
</dbReference>
<keyword evidence="7" id="KW-1185">Reference proteome</keyword>
<gene>
    <name evidence="6" type="ORF">F8M49_23035</name>
</gene>
<evidence type="ECO:0000259" key="5">
    <source>
        <dbReference type="PROSITE" id="PS51078"/>
    </source>
</evidence>
<evidence type="ECO:0000256" key="3">
    <source>
        <dbReference type="ARBA" id="ARBA00023163"/>
    </source>
</evidence>
<dbReference type="Proteomes" id="UP001275440">
    <property type="component" value="Unassembled WGS sequence"/>
</dbReference>
<sequence length="271" mass="29612">MRTNETGRTVTSRVLAILEAFEANGPTLTLSQVAEHTRMPVSTAHRLIGELEEWGALARDDNGRYHVGLRLWGLAQSGGLRLRDSARPFLQDLFSLTQETAHLAIREGSEALYVDRIYSSKRVPRASRIGGRLPLHATAVGKVLLAYEAPWFRDAYLHEHLEAPTKRTHVNPGALARELAQIADQGYAITNEEVRVGACSIAVPVRGRPDATEAAIGLVLLATQSTNLTRHLPVLTGTATRIEAAIARYPFTMTGQPARNPTGRPGGNDFR</sequence>
<proteinExistence type="predicted"/>
<dbReference type="SMART" id="SM00346">
    <property type="entry name" value="HTH_ICLR"/>
    <property type="match status" value="1"/>
</dbReference>
<protein>
    <submittedName>
        <fullName evidence="6">IclR family transcriptional regulator</fullName>
    </submittedName>
</protein>
<dbReference type="SUPFAM" id="SSF46785">
    <property type="entry name" value="Winged helix' DNA-binding domain"/>
    <property type="match status" value="1"/>
</dbReference>